<evidence type="ECO:0000256" key="1">
    <source>
        <dbReference type="ARBA" id="ARBA00001966"/>
    </source>
</evidence>
<dbReference type="EMBL" id="BLAY01000032">
    <property type="protein sequence ID" value="GET37665.1"/>
    <property type="molecule type" value="Genomic_DNA"/>
</dbReference>
<dbReference type="GO" id="GO:0051539">
    <property type="term" value="F:4 iron, 4 sulfur cluster binding"/>
    <property type="evidence" value="ECO:0007669"/>
    <property type="project" value="UniProtKB-KW"/>
</dbReference>
<dbReference type="InterPro" id="IPR007197">
    <property type="entry name" value="rSAM"/>
</dbReference>
<dbReference type="InterPro" id="IPR058240">
    <property type="entry name" value="rSAM_sf"/>
</dbReference>
<dbReference type="RefSeq" id="WP_226579522.1">
    <property type="nucleotide sequence ID" value="NZ_BLAY01000032.1"/>
</dbReference>
<dbReference type="NCBIfam" id="TIGR04085">
    <property type="entry name" value="rSAM_more_4Fe4S"/>
    <property type="match status" value="1"/>
</dbReference>
<keyword evidence="2" id="KW-0004">4Fe-4S</keyword>
<proteinExistence type="predicted"/>
<evidence type="ECO:0000259" key="7">
    <source>
        <dbReference type="Pfam" id="PF04055"/>
    </source>
</evidence>
<comment type="cofactor">
    <cofactor evidence="1">
        <name>[4Fe-4S] cluster</name>
        <dbReference type="ChEBI" id="CHEBI:49883"/>
    </cofactor>
</comment>
<evidence type="ECO:0000256" key="6">
    <source>
        <dbReference type="ARBA" id="ARBA00023014"/>
    </source>
</evidence>
<dbReference type="InterPro" id="IPR013785">
    <property type="entry name" value="Aldolase_TIM"/>
</dbReference>
<evidence type="ECO:0000313" key="8">
    <source>
        <dbReference type="EMBL" id="GET37665.1"/>
    </source>
</evidence>
<dbReference type="InterPro" id="IPR031019">
    <property type="entry name" value="rSAM_vs_C_rich"/>
</dbReference>
<keyword evidence="5" id="KW-0408">Iron</keyword>
<dbReference type="SFLD" id="SFLDG01386">
    <property type="entry name" value="main_SPASM_domain-containing"/>
    <property type="match status" value="1"/>
</dbReference>
<keyword evidence="9" id="KW-1185">Reference proteome</keyword>
<dbReference type="Gene3D" id="3.20.20.70">
    <property type="entry name" value="Aldolase class I"/>
    <property type="match status" value="1"/>
</dbReference>
<organism evidence="8 9">
    <name type="scientific">Microseira wollei NIES-4236</name>
    <dbReference type="NCBI Taxonomy" id="2530354"/>
    <lineage>
        <taxon>Bacteria</taxon>
        <taxon>Bacillati</taxon>
        <taxon>Cyanobacteriota</taxon>
        <taxon>Cyanophyceae</taxon>
        <taxon>Oscillatoriophycideae</taxon>
        <taxon>Aerosakkonematales</taxon>
        <taxon>Aerosakkonemataceae</taxon>
        <taxon>Microseira</taxon>
    </lineage>
</organism>
<evidence type="ECO:0000256" key="2">
    <source>
        <dbReference type="ARBA" id="ARBA00022485"/>
    </source>
</evidence>
<dbReference type="SUPFAM" id="SSF102114">
    <property type="entry name" value="Radical SAM enzymes"/>
    <property type="match status" value="1"/>
</dbReference>
<dbReference type="GO" id="GO:0016491">
    <property type="term" value="F:oxidoreductase activity"/>
    <property type="evidence" value="ECO:0007669"/>
    <property type="project" value="InterPro"/>
</dbReference>
<dbReference type="InterPro" id="IPR023867">
    <property type="entry name" value="Sulphatase_maturase_rSAM"/>
</dbReference>
<dbReference type="InterPro" id="IPR023885">
    <property type="entry name" value="4Fe4S-binding_SPASM_dom"/>
</dbReference>
<keyword evidence="4" id="KW-0479">Metal-binding</keyword>
<evidence type="ECO:0000256" key="4">
    <source>
        <dbReference type="ARBA" id="ARBA00022723"/>
    </source>
</evidence>
<keyword evidence="3" id="KW-0949">S-adenosyl-L-methionine</keyword>
<feature type="domain" description="Radical SAM core" evidence="7">
    <location>
        <begin position="94"/>
        <end position="260"/>
    </location>
</feature>
<dbReference type="SFLD" id="SFLDS00029">
    <property type="entry name" value="Radical_SAM"/>
    <property type="match status" value="1"/>
</dbReference>
<reference evidence="8" key="1">
    <citation type="submission" date="2019-10" db="EMBL/GenBank/DDBJ databases">
        <title>Draft genome sequece of Microseira wollei NIES-4236.</title>
        <authorList>
            <person name="Yamaguchi H."/>
            <person name="Suzuki S."/>
            <person name="Kawachi M."/>
        </authorList>
    </citation>
    <scope>NUCLEOTIDE SEQUENCE</scope>
    <source>
        <strain evidence="8">NIES-4236</strain>
    </source>
</reference>
<dbReference type="AlphaFoldDB" id="A0AAV3XAF1"/>
<evidence type="ECO:0000313" key="9">
    <source>
        <dbReference type="Proteomes" id="UP001050975"/>
    </source>
</evidence>
<dbReference type="SFLD" id="SFLDG01067">
    <property type="entry name" value="SPASM/twitch_domain_containing"/>
    <property type="match status" value="1"/>
</dbReference>
<evidence type="ECO:0000256" key="3">
    <source>
        <dbReference type="ARBA" id="ARBA00022691"/>
    </source>
</evidence>
<dbReference type="PANTHER" id="PTHR43787">
    <property type="entry name" value="FEMO COFACTOR BIOSYNTHESIS PROTEIN NIFB-RELATED"/>
    <property type="match status" value="1"/>
</dbReference>
<name>A0AAV3XAF1_9CYAN</name>
<dbReference type="Proteomes" id="UP001050975">
    <property type="component" value="Unassembled WGS sequence"/>
</dbReference>
<dbReference type="NCBIfam" id="TIGR04463">
    <property type="entry name" value="rSAM_vs_C_rich"/>
    <property type="match status" value="1"/>
</dbReference>
<protein>
    <recommendedName>
        <fullName evidence="7">Radical SAM core domain-containing protein</fullName>
    </recommendedName>
</protein>
<accession>A0AAV3XAF1</accession>
<keyword evidence="6" id="KW-0411">Iron-sulfur</keyword>
<sequence>MKPSRYNIFLPLRQGRILAYNGFTGGFALWEKHEQETYQRLANGLAANLADPVVRSLIYGGYLVANYVDELALLEEQYNAHRFNERAMILTIAPTLSCNFGCDYCFQGLNKPTQVMSQEVQDAIVALVERSIPKINHLHVAWYGGEPLLQLKIIETLSDRLIGLCDARGIKYDAMMVTNGYRLNVEVAKSLYVRRLKTVQVTLDGNRSDHDQRRVLLSGKPTFDSITQNLREIVDSVPLPFSIRVNIDHRNRDQIHSLIDHLAEMGFGNRQTVRMYFAPVEAMTEGCHNVASVCMTKRQYGSLEADLYWYAFEKGLTSLPYPPRFHGVCGAVRPNAFVITPTGDIHKCWDTVTFPQHAVGSIFNIEAVVQNEKTQQWMDWTPFVNDTCRNCKILPNCSGACAYKFIHAQDTRGEAAILPCPSWKYNIKERLVLRAVKMGAITADDYDREMIKTEPSELCADVYLPGQALPDKMEAMYALAAK</sequence>
<dbReference type="CDD" id="cd01335">
    <property type="entry name" value="Radical_SAM"/>
    <property type="match status" value="1"/>
</dbReference>
<evidence type="ECO:0000256" key="5">
    <source>
        <dbReference type="ARBA" id="ARBA00023004"/>
    </source>
</evidence>
<gene>
    <name evidence="8" type="ORF">MiSe_24190</name>
</gene>
<dbReference type="SFLD" id="SFLDG01384">
    <property type="entry name" value="thioether_bond_formation_requi"/>
    <property type="match status" value="1"/>
</dbReference>
<dbReference type="PANTHER" id="PTHR43787:SF3">
    <property type="entry name" value="ARYLSULFATASE REGULATORY PROTEIN"/>
    <property type="match status" value="1"/>
</dbReference>
<dbReference type="GO" id="GO:0046872">
    <property type="term" value="F:metal ion binding"/>
    <property type="evidence" value="ECO:0007669"/>
    <property type="project" value="UniProtKB-KW"/>
</dbReference>
<dbReference type="Pfam" id="PF04055">
    <property type="entry name" value="Radical_SAM"/>
    <property type="match status" value="1"/>
</dbReference>
<comment type="caution">
    <text evidence="8">The sequence shown here is derived from an EMBL/GenBank/DDBJ whole genome shotgun (WGS) entry which is preliminary data.</text>
</comment>